<reference evidence="4" key="1">
    <citation type="submission" date="2010-08" db="EMBL/GenBank/DDBJ databases">
        <authorList>
            <consortium name="Caenorhabditis japonica Sequencing Consortium"/>
            <person name="Wilson R.K."/>
        </authorList>
    </citation>
    <scope>NUCLEOTIDE SEQUENCE [LARGE SCALE GENOMIC DNA]</scope>
    <source>
        <strain evidence="4">DF5081</strain>
    </source>
</reference>
<dbReference type="InterPro" id="IPR000477">
    <property type="entry name" value="RT_dom"/>
</dbReference>
<evidence type="ECO:0000313" key="3">
    <source>
        <dbReference type="EnsemblMetazoa" id="CJA31503.1"/>
    </source>
</evidence>
<evidence type="ECO:0000256" key="1">
    <source>
        <dbReference type="SAM" id="SignalP"/>
    </source>
</evidence>
<keyword evidence="4" id="KW-1185">Reference proteome</keyword>
<keyword evidence="1" id="KW-0732">Signal</keyword>
<feature type="signal peptide" evidence="1">
    <location>
        <begin position="1"/>
        <end position="22"/>
    </location>
</feature>
<evidence type="ECO:0000313" key="4">
    <source>
        <dbReference type="Proteomes" id="UP000005237"/>
    </source>
</evidence>
<organism evidence="3 4">
    <name type="scientific">Caenorhabditis japonica</name>
    <dbReference type="NCBI Taxonomy" id="281687"/>
    <lineage>
        <taxon>Eukaryota</taxon>
        <taxon>Metazoa</taxon>
        <taxon>Ecdysozoa</taxon>
        <taxon>Nematoda</taxon>
        <taxon>Chromadorea</taxon>
        <taxon>Rhabditida</taxon>
        <taxon>Rhabditina</taxon>
        <taxon>Rhabditomorpha</taxon>
        <taxon>Rhabditoidea</taxon>
        <taxon>Rhabditidae</taxon>
        <taxon>Peloderinae</taxon>
        <taxon>Caenorhabditis</taxon>
    </lineage>
</organism>
<protein>
    <submittedName>
        <fullName evidence="3">Reverse transcriptase domain-containing protein</fullName>
    </submittedName>
</protein>
<dbReference type="AlphaFoldDB" id="A0A8R1IDH8"/>
<proteinExistence type="predicted"/>
<dbReference type="EnsemblMetazoa" id="CJA31503.1">
    <property type="protein sequence ID" value="CJA31503.1"/>
    <property type="gene ID" value="WBGene00207350"/>
</dbReference>
<feature type="domain" description="Reverse transcriptase" evidence="2">
    <location>
        <begin position="1"/>
        <end position="100"/>
    </location>
</feature>
<name>A0A8R1IDH8_CAEJA</name>
<dbReference type="PROSITE" id="PS50878">
    <property type="entry name" value="RT_POL"/>
    <property type="match status" value="1"/>
</dbReference>
<reference evidence="3" key="2">
    <citation type="submission" date="2022-06" db="UniProtKB">
        <authorList>
            <consortium name="EnsemblMetazoa"/>
        </authorList>
    </citation>
    <scope>IDENTIFICATION</scope>
    <source>
        <strain evidence="3">DF5081</strain>
    </source>
</reference>
<sequence>MQLWSPLLFALVLQAILDELDPAPCEDDKTGIDINGESIHRLELADDVVLFASSVKQAEDRANRIAMCPKYGLHINPSKTQILMYKYVTRSDITILNTRIESSRR</sequence>
<evidence type="ECO:0000259" key="2">
    <source>
        <dbReference type="PROSITE" id="PS50878"/>
    </source>
</evidence>
<feature type="chain" id="PRO_5035945998" evidence="1">
    <location>
        <begin position="23"/>
        <end position="105"/>
    </location>
</feature>
<dbReference type="Proteomes" id="UP000005237">
    <property type="component" value="Unassembled WGS sequence"/>
</dbReference>
<accession>A0A8R1IDH8</accession>